<name>A0ABS2SR03_9BACI</name>
<feature type="signal peptide" evidence="2">
    <location>
        <begin position="1"/>
        <end position="17"/>
    </location>
</feature>
<comment type="caution">
    <text evidence="4">The sequence shown here is derived from an EMBL/GenBank/DDBJ whole genome shotgun (WGS) entry which is preliminary data.</text>
</comment>
<feature type="chain" id="PRO_5045323234" description="DUF4412 domain-containing protein" evidence="2">
    <location>
        <begin position="18"/>
        <end position="288"/>
    </location>
</feature>
<evidence type="ECO:0000259" key="3">
    <source>
        <dbReference type="Pfam" id="PF14371"/>
    </source>
</evidence>
<reference evidence="4" key="1">
    <citation type="submission" date="2021-01" db="EMBL/GenBank/DDBJ databases">
        <title>Genomic Encyclopedia of Type Strains, Phase IV (KMG-IV): sequencing the most valuable type-strain genomes for metagenomic binning, comparative biology and taxonomic classification.</title>
        <authorList>
            <person name="Goeker M."/>
        </authorList>
    </citation>
    <scope>NUCLEOTIDE SEQUENCE</scope>
    <source>
        <strain evidence="4">DSM 21943</strain>
    </source>
</reference>
<accession>A0ABS2SR03</accession>
<gene>
    <name evidence="4" type="ORF">JOC54_000180</name>
</gene>
<feature type="compositionally biased region" description="Acidic residues" evidence="1">
    <location>
        <begin position="24"/>
        <end position="49"/>
    </location>
</feature>
<proteinExistence type="predicted"/>
<evidence type="ECO:0000256" key="2">
    <source>
        <dbReference type="SAM" id="SignalP"/>
    </source>
</evidence>
<evidence type="ECO:0000313" key="4">
    <source>
        <dbReference type="EMBL" id="MBM7836949.1"/>
    </source>
</evidence>
<feature type="region of interest" description="Disordered" evidence="1">
    <location>
        <begin position="23"/>
        <end position="56"/>
    </location>
</feature>
<dbReference type="Pfam" id="PF14371">
    <property type="entry name" value="DUF4412"/>
    <property type="match status" value="1"/>
</dbReference>
<dbReference type="RefSeq" id="WP_204463694.1">
    <property type="nucleotide sequence ID" value="NZ_JAFBCV010000001.1"/>
</dbReference>
<keyword evidence="2" id="KW-0732">Signal</keyword>
<protein>
    <recommendedName>
        <fullName evidence="3">DUF4412 domain-containing protein</fullName>
    </recommendedName>
</protein>
<feature type="domain" description="DUF4412" evidence="3">
    <location>
        <begin position="179"/>
        <end position="241"/>
    </location>
</feature>
<dbReference type="EMBL" id="JAFBCV010000001">
    <property type="protein sequence ID" value="MBM7836949.1"/>
    <property type="molecule type" value="Genomic_DNA"/>
</dbReference>
<dbReference type="PROSITE" id="PS51257">
    <property type="entry name" value="PROKAR_LIPOPROTEIN"/>
    <property type="match status" value="1"/>
</dbReference>
<evidence type="ECO:0000256" key="1">
    <source>
        <dbReference type="SAM" id="MobiDB-lite"/>
    </source>
</evidence>
<dbReference type="InterPro" id="IPR025524">
    <property type="entry name" value="DUF4412"/>
</dbReference>
<keyword evidence="5" id="KW-1185">Reference proteome</keyword>
<sequence length="288" mass="32072">MKKILFTSILSSTVLLTACGSDDANGDADSNDQETATEENATEENESDTNGENSMTGEDVLNEAIALYDDVTSLYVVREGTLDQNISMPDDEEAGDAEIEMNITETQLQVIQDGDFYQRNENSITSIVNEEGQDPEEQNMGTTISFTDAEDPNYLISYDEGDTEAIRYEGPDISDFSFSEYAYPYEQMLENGEVEFLGEEEINGFQTYHISVEEDGEVTELWFDTETFFEIQSTLNSESESQDGEFQTEGGGMNTVVEYELNIEPDLSQFQAPDDIEVVDGSMEDTIG</sequence>
<organism evidence="4 5">
    <name type="scientific">Shouchella xiaoxiensis</name>
    <dbReference type="NCBI Taxonomy" id="766895"/>
    <lineage>
        <taxon>Bacteria</taxon>
        <taxon>Bacillati</taxon>
        <taxon>Bacillota</taxon>
        <taxon>Bacilli</taxon>
        <taxon>Bacillales</taxon>
        <taxon>Bacillaceae</taxon>
        <taxon>Shouchella</taxon>
    </lineage>
</organism>
<evidence type="ECO:0000313" key="5">
    <source>
        <dbReference type="Proteomes" id="UP001179280"/>
    </source>
</evidence>
<dbReference type="Proteomes" id="UP001179280">
    <property type="component" value="Unassembled WGS sequence"/>
</dbReference>